<dbReference type="Proteomes" id="UP000179242">
    <property type="component" value="Unassembled WGS sequence"/>
</dbReference>
<gene>
    <name evidence="1" type="ORF">A2438_01660</name>
</gene>
<name>A0A1F4U7P6_UNCSA</name>
<sequence length="120" mass="13840">MKRVAVDFEYLPEFEKELERLSKKRFRSLPEDLEVLKKVLSVAPSAAPPISFSISNLNVPHEIVKVKKFACRALKGRGANSGIRVVYAFHKEEQKVVFIQIYFKGDQANEDRGRIHKYYG</sequence>
<dbReference type="AlphaFoldDB" id="A0A1F4U7P6"/>
<dbReference type="EMBL" id="MEUJ01000002">
    <property type="protein sequence ID" value="OGC40975.1"/>
    <property type="molecule type" value="Genomic_DNA"/>
</dbReference>
<proteinExistence type="predicted"/>
<organism evidence="1 2">
    <name type="scientific">candidate division WOR-1 bacterium RIFOXYC2_FULL_46_14</name>
    <dbReference type="NCBI Taxonomy" id="1802587"/>
    <lineage>
        <taxon>Bacteria</taxon>
        <taxon>Bacillati</taxon>
        <taxon>Saganbacteria</taxon>
    </lineage>
</organism>
<accession>A0A1F4U7P6</accession>
<protein>
    <recommendedName>
        <fullName evidence="3">Addiction module toxin RelE</fullName>
    </recommendedName>
</protein>
<evidence type="ECO:0000313" key="2">
    <source>
        <dbReference type="Proteomes" id="UP000179242"/>
    </source>
</evidence>
<comment type="caution">
    <text evidence="1">The sequence shown here is derived from an EMBL/GenBank/DDBJ whole genome shotgun (WGS) entry which is preliminary data.</text>
</comment>
<evidence type="ECO:0000313" key="1">
    <source>
        <dbReference type="EMBL" id="OGC40975.1"/>
    </source>
</evidence>
<reference evidence="1 2" key="1">
    <citation type="journal article" date="2016" name="Nat. Commun.">
        <title>Thousands of microbial genomes shed light on interconnected biogeochemical processes in an aquifer system.</title>
        <authorList>
            <person name="Anantharaman K."/>
            <person name="Brown C.T."/>
            <person name="Hug L.A."/>
            <person name="Sharon I."/>
            <person name="Castelle C.J."/>
            <person name="Probst A.J."/>
            <person name="Thomas B.C."/>
            <person name="Singh A."/>
            <person name="Wilkins M.J."/>
            <person name="Karaoz U."/>
            <person name="Brodie E.L."/>
            <person name="Williams K.H."/>
            <person name="Hubbard S.S."/>
            <person name="Banfield J.F."/>
        </authorList>
    </citation>
    <scope>NUCLEOTIDE SEQUENCE [LARGE SCALE GENOMIC DNA]</scope>
</reference>
<evidence type="ECO:0008006" key="3">
    <source>
        <dbReference type="Google" id="ProtNLM"/>
    </source>
</evidence>